<evidence type="ECO:0000256" key="1">
    <source>
        <dbReference type="ARBA" id="ARBA00000085"/>
    </source>
</evidence>
<evidence type="ECO:0000256" key="2">
    <source>
        <dbReference type="ARBA" id="ARBA00012438"/>
    </source>
</evidence>
<dbReference type="InterPro" id="IPR003594">
    <property type="entry name" value="HATPase_dom"/>
</dbReference>
<evidence type="ECO:0000256" key="4">
    <source>
        <dbReference type="ARBA" id="ARBA00022679"/>
    </source>
</evidence>
<feature type="transmembrane region" description="Helical" evidence="8">
    <location>
        <begin position="258"/>
        <end position="279"/>
    </location>
</feature>
<evidence type="ECO:0000256" key="6">
    <source>
        <dbReference type="SAM" id="Coils"/>
    </source>
</evidence>
<dbReference type="PROSITE" id="PS50112">
    <property type="entry name" value="PAS"/>
    <property type="match status" value="1"/>
</dbReference>
<dbReference type="InterPro" id="IPR005467">
    <property type="entry name" value="His_kinase_dom"/>
</dbReference>
<dbReference type="Pfam" id="PF02518">
    <property type="entry name" value="HATPase_c"/>
    <property type="match status" value="1"/>
</dbReference>
<dbReference type="Pfam" id="PF00512">
    <property type="entry name" value="HisKA"/>
    <property type="match status" value="1"/>
</dbReference>
<evidence type="ECO:0000259" key="10">
    <source>
        <dbReference type="PROSITE" id="PS50112"/>
    </source>
</evidence>
<dbReference type="RefSeq" id="WP_330199741.1">
    <property type="nucleotide sequence ID" value="NZ_JAZDRP010000008.1"/>
</dbReference>
<evidence type="ECO:0000259" key="11">
    <source>
        <dbReference type="PROSITE" id="PS50113"/>
    </source>
</evidence>
<dbReference type="EMBL" id="JAZDRP010000008">
    <property type="protein sequence ID" value="MEE2527077.1"/>
    <property type="molecule type" value="Genomic_DNA"/>
</dbReference>
<evidence type="ECO:0000256" key="8">
    <source>
        <dbReference type="SAM" id="Phobius"/>
    </source>
</evidence>
<dbReference type="InterPro" id="IPR013767">
    <property type="entry name" value="PAS_fold"/>
</dbReference>
<dbReference type="Gene3D" id="3.30.450.20">
    <property type="entry name" value="PAS domain"/>
    <property type="match status" value="2"/>
</dbReference>
<dbReference type="CDD" id="cd00130">
    <property type="entry name" value="PAS"/>
    <property type="match status" value="1"/>
</dbReference>
<dbReference type="GO" id="GO:0005524">
    <property type="term" value="F:ATP binding"/>
    <property type="evidence" value="ECO:0007669"/>
    <property type="project" value="UniProtKB-KW"/>
</dbReference>
<dbReference type="SMART" id="SM00387">
    <property type="entry name" value="HATPase_c"/>
    <property type="match status" value="1"/>
</dbReference>
<comment type="catalytic activity">
    <reaction evidence="1">
        <text>ATP + protein L-histidine = ADP + protein N-phospho-L-histidine.</text>
        <dbReference type="EC" id="2.7.13.3"/>
    </reaction>
</comment>
<dbReference type="Pfam" id="PF00989">
    <property type="entry name" value="PAS"/>
    <property type="match status" value="1"/>
</dbReference>
<feature type="coiled-coil region" evidence="6">
    <location>
        <begin position="520"/>
        <end position="571"/>
    </location>
</feature>
<gene>
    <name evidence="12" type="ORF">V0U79_11920</name>
</gene>
<dbReference type="SUPFAM" id="SSF47384">
    <property type="entry name" value="Homodimeric domain of signal transducing histidine kinase"/>
    <property type="match status" value="1"/>
</dbReference>
<dbReference type="SUPFAM" id="SSF55874">
    <property type="entry name" value="ATPase domain of HSP90 chaperone/DNA topoisomerase II/histidine kinase"/>
    <property type="match status" value="1"/>
</dbReference>
<keyword evidence="12" id="KW-0547">Nucleotide-binding</keyword>
<dbReference type="InterPro" id="IPR036890">
    <property type="entry name" value="HATPase_C_sf"/>
</dbReference>
<keyword evidence="5" id="KW-0418">Kinase</keyword>
<keyword evidence="8" id="KW-1133">Transmembrane helix</keyword>
<dbReference type="CDD" id="cd00082">
    <property type="entry name" value="HisKA"/>
    <property type="match status" value="1"/>
</dbReference>
<keyword evidence="3" id="KW-0597">Phosphoprotein</keyword>
<keyword evidence="6" id="KW-0175">Coiled coil</keyword>
<dbReference type="CDD" id="cd16922">
    <property type="entry name" value="HATPase_EvgS-ArcB-TorS-like"/>
    <property type="match status" value="1"/>
</dbReference>
<evidence type="ECO:0000259" key="9">
    <source>
        <dbReference type="PROSITE" id="PS50109"/>
    </source>
</evidence>
<dbReference type="SUPFAM" id="SSF55785">
    <property type="entry name" value="PYP-like sensor domain (PAS domain)"/>
    <property type="match status" value="2"/>
</dbReference>
<reference evidence="12 13" key="1">
    <citation type="submission" date="2024-01" db="EMBL/GenBank/DDBJ databases">
        <title>Hyphobacterium bacterium isolated from marine sediment.</title>
        <authorList>
            <person name="Zhao S."/>
        </authorList>
    </citation>
    <scope>NUCLEOTIDE SEQUENCE [LARGE SCALE GENOMIC DNA]</scope>
    <source>
        <strain evidence="13">HN65</strain>
    </source>
</reference>
<dbReference type="InterPro" id="IPR000700">
    <property type="entry name" value="PAS-assoc_C"/>
</dbReference>
<dbReference type="Pfam" id="PF12860">
    <property type="entry name" value="PAS_7"/>
    <property type="match status" value="1"/>
</dbReference>
<dbReference type="PROSITE" id="PS50109">
    <property type="entry name" value="HIS_KIN"/>
    <property type="match status" value="1"/>
</dbReference>
<dbReference type="SMART" id="SM00388">
    <property type="entry name" value="HisKA"/>
    <property type="match status" value="1"/>
</dbReference>
<keyword evidence="8" id="KW-0812">Transmembrane</keyword>
<sequence>MVWIVLAVILFTAMFGGVIGFKLYQESVSARLEAQSIHSREAAFLSETATRSLQETVTALNVAISDLGVVDPDAFDNALLLRLEPVRNIEGVTDVSYLAPGAEIPEGLQQIASRALQAESGLISLPAAPGQPPAIGMAVPVATPAGEVGAVIVQISPDALLPAAGSDFVAILVDAEGRPLAMQPTRAGGLFSDPITARFGLPPDTIDRLAGSGEALTGVPVGDQEMVLAAAPVPFGNLDIVVVGTPNINQGAWMRTRILYGLLFIAPVIFAIGLSAALSTQMSSLKTARIALGDSEKRFRLAIEGARCGVWDWDRKNDSVYLTDSFARILGKDGAQMLSGAEFLALFNQRDRERVSAAIRGSVRAGDIDVEAQASGIPIWLHLRGRPWGDIHDGVTDRLVGVAIDITERKGAQARVAAAENRLRAALESMSESFVLWDRRKCLVMWNRKFRDFFDFPETALKPGMSYSAVEQGAARAIRSVQGGNRAGESFEMELKDGRWLHYSERATSDGGLVSVGADISDLKNQEKALKESEQRLRNTVEDVRKNQQRIAELANKYEEEKIRAEEANRSKSEFLANMSHELRTPLNAVNGFSEIMLREMFGPLGDSRYIDYVNDIHTSGQHLLSLINDILDMSKIEAGKMKLQKEPVSLTEIVEQSLRLVKARAEEKSIRLASTLDENLPDLTADPRALKQVVLNLLSNAVKFTPEDGQVSVRSFTYEGRLALQVSDTGIGIPKEDLPRLGRPFEQIESQHSKSHQGTGLGLALSKSLIEMHGGEMTIESELGEGTTVTLIVPFDGGESEDQDGLETTDPVSDEAPIVAGDESSVETDAA</sequence>
<evidence type="ECO:0000313" key="13">
    <source>
        <dbReference type="Proteomes" id="UP001354971"/>
    </source>
</evidence>
<comment type="caution">
    <text evidence="12">The sequence shown here is derived from an EMBL/GenBank/DDBJ whole genome shotgun (WGS) entry which is preliminary data.</text>
</comment>
<feature type="domain" description="Histidine kinase" evidence="9">
    <location>
        <begin position="578"/>
        <end position="798"/>
    </location>
</feature>
<dbReference type="PANTHER" id="PTHR43047:SF72">
    <property type="entry name" value="OSMOSENSING HISTIDINE PROTEIN KINASE SLN1"/>
    <property type="match status" value="1"/>
</dbReference>
<protein>
    <recommendedName>
        <fullName evidence="2">histidine kinase</fullName>
        <ecNumber evidence="2">2.7.13.3</ecNumber>
    </recommendedName>
</protein>
<keyword evidence="13" id="KW-1185">Reference proteome</keyword>
<accession>A0ABU7LT56</accession>
<dbReference type="InterPro" id="IPR035965">
    <property type="entry name" value="PAS-like_dom_sf"/>
</dbReference>
<keyword evidence="4" id="KW-0808">Transferase</keyword>
<evidence type="ECO:0000313" key="12">
    <source>
        <dbReference type="EMBL" id="MEE2527077.1"/>
    </source>
</evidence>
<dbReference type="Gene3D" id="1.10.287.130">
    <property type="match status" value="1"/>
</dbReference>
<dbReference type="Proteomes" id="UP001354971">
    <property type="component" value="Unassembled WGS sequence"/>
</dbReference>
<dbReference type="PANTHER" id="PTHR43047">
    <property type="entry name" value="TWO-COMPONENT HISTIDINE PROTEIN KINASE"/>
    <property type="match status" value="1"/>
</dbReference>
<dbReference type="InterPro" id="IPR004358">
    <property type="entry name" value="Sig_transdc_His_kin-like_C"/>
</dbReference>
<dbReference type="EC" id="2.7.13.3" evidence="2"/>
<proteinExistence type="predicted"/>
<organism evidence="12 13">
    <name type="scientific">Hyphobacterium lacteum</name>
    <dbReference type="NCBI Taxonomy" id="3116575"/>
    <lineage>
        <taxon>Bacteria</taxon>
        <taxon>Pseudomonadati</taxon>
        <taxon>Pseudomonadota</taxon>
        <taxon>Alphaproteobacteria</taxon>
        <taxon>Maricaulales</taxon>
        <taxon>Maricaulaceae</taxon>
        <taxon>Hyphobacterium</taxon>
    </lineage>
</organism>
<evidence type="ECO:0000256" key="5">
    <source>
        <dbReference type="ARBA" id="ARBA00022777"/>
    </source>
</evidence>
<feature type="compositionally biased region" description="Acidic residues" evidence="7">
    <location>
        <begin position="799"/>
        <end position="808"/>
    </location>
</feature>
<evidence type="ECO:0000256" key="7">
    <source>
        <dbReference type="SAM" id="MobiDB-lite"/>
    </source>
</evidence>
<keyword evidence="12" id="KW-0067">ATP-binding</keyword>
<name>A0ABU7LT56_9PROT</name>
<dbReference type="SMART" id="SM00091">
    <property type="entry name" value="PAS"/>
    <property type="match status" value="2"/>
</dbReference>
<dbReference type="InterPro" id="IPR003661">
    <property type="entry name" value="HisK_dim/P_dom"/>
</dbReference>
<evidence type="ECO:0000256" key="3">
    <source>
        <dbReference type="ARBA" id="ARBA00022553"/>
    </source>
</evidence>
<feature type="domain" description="PAS" evidence="10">
    <location>
        <begin position="295"/>
        <end position="366"/>
    </location>
</feature>
<dbReference type="Gene3D" id="3.30.565.10">
    <property type="entry name" value="Histidine kinase-like ATPase, C-terminal domain"/>
    <property type="match status" value="1"/>
</dbReference>
<feature type="domain" description="PAC" evidence="11">
    <location>
        <begin position="364"/>
        <end position="418"/>
    </location>
</feature>
<dbReference type="PROSITE" id="PS50113">
    <property type="entry name" value="PAC"/>
    <property type="match status" value="1"/>
</dbReference>
<keyword evidence="8" id="KW-0472">Membrane</keyword>
<dbReference type="InterPro" id="IPR036097">
    <property type="entry name" value="HisK_dim/P_sf"/>
</dbReference>
<feature type="region of interest" description="Disordered" evidence="7">
    <location>
        <begin position="795"/>
        <end position="832"/>
    </location>
</feature>
<dbReference type="InterPro" id="IPR000014">
    <property type="entry name" value="PAS"/>
</dbReference>
<dbReference type="PRINTS" id="PR00344">
    <property type="entry name" value="BCTRLSENSOR"/>
</dbReference>
<dbReference type="NCBIfam" id="TIGR00229">
    <property type="entry name" value="sensory_box"/>
    <property type="match status" value="1"/>
</dbReference>